<dbReference type="InterPro" id="IPR039315">
    <property type="entry name" value="CheW"/>
</dbReference>
<name>A0A290QN54_9BACT</name>
<dbReference type="OrthoDB" id="9794382at2"/>
<accession>A0A290QN54</accession>
<dbReference type="KEGG" id="vbh:CMV30_14270"/>
<reference evidence="2 3" key="1">
    <citation type="submission" date="2017-09" db="EMBL/GenBank/DDBJ databases">
        <title>Complete genome sequence of Verrucomicrobial strain HZ-65, isolated from freshwater.</title>
        <authorList>
            <person name="Choi A."/>
        </authorList>
    </citation>
    <scope>NUCLEOTIDE SEQUENCE [LARGE SCALE GENOMIC DNA]</scope>
    <source>
        <strain evidence="2 3">HZ-65</strain>
    </source>
</reference>
<dbReference type="PROSITE" id="PS50851">
    <property type="entry name" value="CHEW"/>
    <property type="match status" value="1"/>
</dbReference>
<dbReference type="SMART" id="SM00260">
    <property type="entry name" value="CheW"/>
    <property type="match status" value="1"/>
</dbReference>
<evidence type="ECO:0000313" key="3">
    <source>
        <dbReference type="Proteomes" id="UP000217265"/>
    </source>
</evidence>
<organism evidence="2 3">
    <name type="scientific">Nibricoccus aquaticus</name>
    <dbReference type="NCBI Taxonomy" id="2576891"/>
    <lineage>
        <taxon>Bacteria</taxon>
        <taxon>Pseudomonadati</taxon>
        <taxon>Verrucomicrobiota</taxon>
        <taxon>Opitutia</taxon>
        <taxon>Opitutales</taxon>
        <taxon>Opitutaceae</taxon>
        <taxon>Nibricoccus</taxon>
    </lineage>
</organism>
<dbReference type="AlphaFoldDB" id="A0A290QN54"/>
<dbReference type="GO" id="GO:0005829">
    <property type="term" value="C:cytosol"/>
    <property type="evidence" value="ECO:0007669"/>
    <property type="project" value="TreeGrafter"/>
</dbReference>
<evidence type="ECO:0000259" key="1">
    <source>
        <dbReference type="PROSITE" id="PS50851"/>
    </source>
</evidence>
<dbReference type="EMBL" id="CP023344">
    <property type="protein sequence ID" value="ATC66151.1"/>
    <property type="molecule type" value="Genomic_DNA"/>
</dbReference>
<feature type="domain" description="CheW-like" evidence="1">
    <location>
        <begin position="18"/>
        <end position="162"/>
    </location>
</feature>
<dbReference type="SUPFAM" id="SSF50341">
    <property type="entry name" value="CheW-like"/>
    <property type="match status" value="1"/>
</dbReference>
<sequence>MKNTSLSVSQESPAAPIAGKYLTVVLDNEAYGIAVLKVREIIRMQKITPVPQMPEFVKGVINLRGRVIPVVDLRVKFGLEAAFTDRTCIVVVQVDVSSSKTVQMGLIVDSVEDVLNVAADMIEPAPSFGTLVDTSYLLGMAKAKGEVKTLLDINRVVARDTVQAISRAAA</sequence>
<dbReference type="Pfam" id="PF01584">
    <property type="entry name" value="CheW"/>
    <property type="match status" value="1"/>
</dbReference>
<keyword evidence="3" id="KW-1185">Reference proteome</keyword>
<dbReference type="Proteomes" id="UP000217265">
    <property type="component" value="Chromosome"/>
</dbReference>
<dbReference type="GO" id="GO:0007165">
    <property type="term" value="P:signal transduction"/>
    <property type="evidence" value="ECO:0007669"/>
    <property type="project" value="InterPro"/>
</dbReference>
<dbReference type="PANTHER" id="PTHR22617:SF41">
    <property type="entry name" value="CHEMOTAXIS SIGNAL TRANSDUCTION SYSTEM ADAPTOR PROTEIN CHEW"/>
    <property type="match status" value="1"/>
</dbReference>
<dbReference type="RefSeq" id="WP_096057778.1">
    <property type="nucleotide sequence ID" value="NZ_CP023344.1"/>
</dbReference>
<proteinExistence type="predicted"/>
<dbReference type="Gene3D" id="2.40.50.180">
    <property type="entry name" value="CheA-289, Domain 4"/>
    <property type="match status" value="1"/>
</dbReference>
<dbReference type="PANTHER" id="PTHR22617">
    <property type="entry name" value="CHEMOTAXIS SENSOR HISTIDINE KINASE-RELATED"/>
    <property type="match status" value="1"/>
</dbReference>
<protein>
    <submittedName>
        <fullName evidence="2">Chemotaxis protein CheW</fullName>
    </submittedName>
</protein>
<dbReference type="InterPro" id="IPR002545">
    <property type="entry name" value="CheW-lke_dom"/>
</dbReference>
<dbReference type="InterPro" id="IPR036061">
    <property type="entry name" value="CheW-like_dom_sf"/>
</dbReference>
<dbReference type="GO" id="GO:0006935">
    <property type="term" value="P:chemotaxis"/>
    <property type="evidence" value="ECO:0007669"/>
    <property type="project" value="InterPro"/>
</dbReference>
<evidence type="ECO:0000313" key="2">
    <source>
        <dbReference type="EMBL" id="ATC66151.1"/>
    </source>
</evidence>
<gene>
    <name evidence="2" type="ORF">CMV30_14270</name>
</gene>
<dbReference type="Gene3D" id="2.30.30.40">
    <property type="entry name" value="SH3 Domains"/>
    <property type="match status" value="1"/>
</dbReference>